<reference evidence="1" key="1">
    <citation type="submission" date="2023-07" db="EMBL/GenBank/DDBJ databases">
        <authorList>
            <consortium name="CYATHOMIX"/>
        </authorList>
    </citation>
    <scope>NUCLEOTIDE SEQUENCE</scope>
    <source>
        <strain evidence="1">N/A</strain>
    </source>
</reference>
<evidence type="ECO:0000313" key="1">
    <source>
        <dbReference type="EMBL" id="CAJ0598739.1"/>
    </source>
</evidence>
<evidence type="ECO:0000313" key="2">
    <source>
        <dbReference type="Proteomes" id="UP001176961"/>
    </source>
</evidence>
<proteinExistence type="predicted"/>
<comment type="caution">
    <text evidence="1">The sequence shown here is derived from an EMBL/GenBank/DDBJ whole genome shotgun (WGS) entry which is preliminary data.</text>
</comment>
<organism evidence="1 2">
    <name type="scientific">Cylicocyclus nassatus</name>
    <name type="common">Nematode worm</name>
    <dbReference type="NCBI Taxonomy" id="53992"/>
    <lineage>
        <taxon>Eukaryota</taxon>
        <taxon>Metazoa</taxon>
        <taxon>Ecdysozoa</taxon>
        <taxon>Nematoda</taxon>
        <taxon>Chromadorea</taxon>
        <taxon>Rhabditida</taxon>
        <taxon>Rhabditina</taxon>
        <taxon>Rhabditomorpha</taxon>
        <taxon>Strongyloidea</taxon>
        <taxon>Strongylidae</taxon>
        <taxon>Cylicocyclus</taxon>
    </lineage>
</organism>
<gene>
    <name evidence="1" type="ORF">CYNAS_LOCUS10722</name>
</gene>
<accession>A0AA36GV92</accession>
<name>A0AA36GV92_CYLNA</name>
<keyword evidence="2" id="KW-1185">Reference proteome</keyword>
<protein>
    <submittedName>
        <fullName evidence="1">Uncharacterized protein</fullName>
    </submittedName>
</protein>
<dbReference type="EMBL" id="CATQJL010000223">
    <property type="protein sequence ID" value="CAJ0598739.1"/>
    <property type="molecule type" value="Genomic_DNA"/>
</dbReference>
<dbReference type="AlphaFoldDB" id="A0AA36GV92"/>
<dbReference type="Proteomes" id="UP001176961">
    <property type="component" value="Unassembled WGS sequence"/>
</dbReference>
<sequence length="96" mass="11053">MFRNINFLNLVSKSRKTLMVPFLRIQSYQCYNLISSIFSNIVTLCHLSNEAFEKRSLLLKLVTDSYAELQPPFKRAYCSKTACKHDNPNGSLARGF</sequence>